<keyword evidence="21" id="KW-0046">Antibiotic resistance</keyword>
<dbReference type="InterPro" id="IPR001460">
    <property type="entry name" value="PCN-bd_Tpept"/>
</dbReference>
<comment type="caution">
    <text evidence="33">The sequence shown here is derived from an EMBL/GenBank/DDBJ whole genome shotgun (WGS) entry which is preliminary data.</text>
</comment>
<gene>
    <name evidence="33" type="ORF">VI08_00615</name>
</gene>
<feature type="domain" description="Glycosyl transferase family 51" evidence="31">
    <location>
        <begin position="59"/>
        <end position="234"/>
    </location>
</feature>
<evidence type="ECO:0000256" key="20">
    <source>
        <dbReference type="ARBA" id="ARBA00023136"/>
    </source>
</evidence>
<evidence type="ECO:0000256" key="21">
    <source>
        <dbReference type="ARBA" id="ARBA00023251"/>
    </source>
</evidence>
<feature type="region of interest" description="Disordered" evidence="28">
    <location>
        <begin position="422"/>
        <end position="445"/>
    </location>
</feature>
<dbReference type="Pfam" id="PF17092">
    <property type="entry name" value="PCB_OB"/>
    <property type="match status" value="1"/>
</dbReference>
<keyword evidence="9" id="KW-0997">Cell inner membrane</keyword>
<dbReference type="NCBIfam" id="TIGR02074">
    <property type="entry name" value="PBP_1a_fam"/>
    <property type="match status" value="1"/>
</dbReference>
<comment type="function">
    <text evidence="1">Cell wall formation. Synthesis of cross-linked peptidoglycan from the lipid intermediates. The enzyme has a penicillin-insensitive transglycosylase N-terminal domain (formation of linear glycan strands) and a penicillin-sensitive transpeptidase C-terminal domain (cross-linking of the peptide subunits).</text>
</comment>
<evidence type="ECO:0000313" key="33">
    <source>
        <dbReference type="EMBL" id="KJV37346.1"/>
    </source>
</evidence>
<evidence type="ECO:0000256" key="25">
    <source>
        <dbReference type="ARBA" id="ARBA00044770"/>
    </source>
</evidence>
<dbReference type="GO" id="GO:0006508">
    <property type="term" value="P:proteolysis"/>
    <property type="evidence" value="ECO:0007669"/>
    <property type="project" value="UniProtKB-KW"/>
</dbReference>
<dbReference type="AlphaFoldDB" id="A0A0F3L1S2"/>
<dbReference type="InterPro" id="IPR036950">
    <property type="entry name" value="PBP_transglycosylase"/>
</dbReference>
<evidence type="ECO:0000256" key="12">
    <source>
        <dbReference type="ARBA" id="ARBA00022676"/>
    </source>
</evidence>
<dbReference type="Gene3D" id="3.40.710.10">
    <property type="entry name" value="DD-peptidase/beta-lactamase superfamily"/>
    <property type="match status" value="2"/>
</dbReference>
<dbReference type="GO" id="GO:0005886">
    <property type="term" value="C:plasma membrane"/>
    <property type="evidence" value="ECO:0007669"/>
    <property type="project" value="UniProtKB-SubCell"/>
</dbReference>
<reference evidence="33 34" key="1">
    <citation type="submission" date="2015-03" db="EMBL/GenBank/DDBJ databases">
        <title>Draft genome sequence of Luteibacter yeojuensis strain SU11.</title>
        <authorList>
            <person name="Sulaiman J."/>
            <person name="Priya K."/>
            <person name="Chan K.-G."/>
        </authorList>
    </citation>
    <scope>NUCLEOTIDE SEQUENCE [LARGE SCALE GENOMIC DNA]</scope>
    <source>
        <strain evidence="33 34">SU11</strain>
    </source>
</reference>
<keyword evidence="22" id="KW-0511">Multifunctional enzyme</keyword>
<dbReference type="GO" id="GO:0030288">
    <property type="term" value="C:outer membrane-bounded periplasmic space"/>
    <property type="evidence" value="ECO:0007669"/>
    <property type="project" value="TreeGrafter"/>
</dbReference>
<comment type="subcellular location">
    <subcellularLocation>
        <location evidence="2">Cell inner membrane</location>
        <topology evidence="2">Single-pass type II membrane protein</topology>
    </subcellularLocation>
</comment>
<dbReference type="PANTHER" id="PTHR32282">
    <property type="entry name" value="BINDING PROTEIN TRANSPEPTIDASE, PUTATIVE-RELATED"/>
    <property type="match status" value="1"/>
</dbReference>
<keyword evidence="16" id="KW-0133">Cell shape</keyword>
<feature type="compositionally biased region" description="Low complexity" evidence="28">
    <location>
        <begin position="671"/>
        <end position="684"/>
    </location>
</feature>
<evidence type="ECO:0000256" key="18">
    <source>
        <dbReference type="ARBA" id="ARBA00022984"/>
    </source>
</evidence>
<keyword evidence="20 29" id="KW-0472">Membrane</keyword>
<keyword evidence="13" id="KW-0808">Transferase</keyword>
<dbReference type="Pfam" id="PF00905">
    <property type="entry name" value="Transpeptidase"/>
    <property type="match status" value="1"/>
</dbReference>
<evidence type="ECO:0000256" key="23">
    <source>
        <dbReference type="ARBA" id="ARBA00023316"/>
    </source>
</evidence>
<evidence type="ECO:0000256" key="8">
    <source>
        <dbReference type="ARBA" id="ARBA00022475"/>
    </source>
</evidence>
<dbReference type="Proteomes" id="UP000033651">
    <property type="component" value="Unassembled WGS sequence"/>
</dbReference>
<dbReference type="Gene3D" id="2.40.50.140">
    <property type="entry name" value="Nucleic acid-binding proteins"/>
    <property type="match status" value="1"/>
</dbReference>
<comment type="catalytic activity">
    <reaction evidence="26">
        <text>[GlcNAc-(1-&gt;4)-Mur2Ac(oyl-L-Ala-gamma-D-Glu-L-Lys-D-Ala-D-Ala)](n)-di-trans,octa-cis-undecaprenyl diphosphate + beta-D-GlcNAc-(1-&gt;4)-Mur2Ac(oyl-L-Ala-gamma-D-Glu-L-Lys-D-Ala-D-Ala)-di-trans,octa-cis-undecaprenyl diphosphate = [GlcNAc-(1-&gt;4)-Mur2Ac(oyl-L-Ala-gamma-D-Glu-L-Lys-D-Ala-D-Ala)](n+1)-di-trans,octa-cis-undecaprenyl diphosphate + di-trans,octa-cis-undecaprenyl diphosphate + H(+)</text>
        <dbReference type="Rhea" id="RHEA:23708"/>
        <dbReference type="Rhea" id="RHEA-COMP:9602"/>
        <dbReference type="Rhea" id="RHEA-COMP:9603"/>
        <dbReference type="ChEBI" id="CHEBI:15378"/>
        <dbReference type="ChEBI" id="CHEBI:58405"/>
        <dbReference type="ChEBI" id="CHEBI:60033"/>
        <dbReference type="ChEBI" id="CHEBI:78435"/>
        <dbReference type="EC" id="2.4.99.28"/>
    </reaction>
</comment>
<evidence type="ECO:0000256" key="13">
    <source>
        <dbReference type="ARBA" id="ARBA00022679"/>
    </source>
</evidence>
<dbReference type="OrthoDB" id="9766909at2"/>
<dbReference type="PANTHER" id="PTHR32282:SF27">
    <property type="entry name" value="PENICILLIN-BINDING PROTEIN 1A"/>
    <property type="match status" value="1"/>
</dbReference>
<feature type="transmembrane region" description="Helical" evidence="29">
    <location>
        <begin position="12"/>
        <end position="33"/>
    </location>
</feature>
<dbReference type="GO" id="GO:0071555">
    <property type="term" value="P:cell wall organization"/>
    <property type="evidence" value="ECO:0007669"/>
    <property type="project" value="UniProtKB-KW"/>
</dbReference>
<comment type="similarity">
    <text evidence="5">In the N-terminal section; belongs to the glycosyltransferase 51 family.</text>
</comment>
<evidence type="ECO:0000256" key="10">
    <source>
        <dbReference type="ARBA" id="ARBA00022645"/>
    </source>
</evidence>
<dbReference type="Pfam" id="PF00912">
    <property type="entry name" value="Transgly"/>
    <property type="match status" value="1"/>
</dbReference>
<dbReference type="InterPro" id="IPR023346">
    <property type="entry name" value="Lysozyme-like_dom_sf"/>
</dbReference>
<evidence type="ECO:0000259" key="32">
    <source>
        <dbReference type="Pfam" id="PF17092"/>
    </source>
</evidence>
<evidence type="ECO:0000256" key="4">
    <source>
        <dbReference type="ARBA" id="ARBA00007090"/>
    </source>
</evidence>
<evidence type="ECO:0000259" key="30">
    <source>
        <dbReference type="Pfam" id="PF00905"/>
    </source>
</evidence>
<evidence type="ECO:0000256" key="14">
    <source>
        <dbReference type="ARBA" id="ARBA00022692"/>
    </source>
</evidence>
<dbReference type="InterPro" id="IPR012340">
    <property type="entry name" value="NA-bd_OB-fold"/>
</dbReference>
<name>A0A0F3L1S2_9GAMM</name>
<evidence type="ECO:0000256" key="6">
    <source>
        <dbReference type="ARBA" id="ARBA00012448"/>
    </source>
</evidence>
<dbReference type="EMBL" id="JZRB01000001">
    <property type="protein sequence ID" value="KJV37346.1"/>
    <property type="molecule type" value="Genomic_DNA"/>
</dbReference>
<evidence type="ECO:0000256" key="29">
    <source>
        <dbReference type="SAM" id="Phobius"/>
    </source>
</evidence>
<comment type="pathway">
    <text evidence="3">Cell wall biogenesis; peptidoglycan biosynthesis.</text>
</comment>
<dbReference type="InterPro" id="IPR012338">
    <property type="entry name" value="Beta-lactam/transpept-like"/>
</dbReference>
<evidence type="ECO:0000256" key="24">
    <source>
        <dbReference type="ARBA" id="ARBA00034000"/>
    </source>
</evidence>
<protein>
    <recommendedName>
        <fullName evidence="7">Penicillin-binding protein 1A</fullName>
        <ecNumber evidence="25">2.4.99.28</ecNumber>
        <ecNumber evidence="6">3.4.16.4</ecNumber>
    </recommendedName>
</protein>
<feature type="region of interest" description="Disordered" evidence="28">
    <location>
        <begin position="648"/>
        <end position="689"/>
    </location>
</feature>
<keyword evidence="12" id="KW-0328">Glycosyltransferase</keyword>
<keyword evidence="34" id="KW-1185">Reference proteome</keyword>
<dbReference type="GO" id="GO:0008955">
    <property type="term" value="F:peptidoglycan glycosyltransferase activity"/>
    <property type="evidence" value="ECO:0007669"/>
    <property type="project" value="UniProtKB-EC"/>
</dbReference>
<evidence type="ECO:0000256" key="11">
    <source>
        <dbReference type="ARBA" id="ARBA00022670"/>
    </source>
</evidence>
<keyword evidence="8" id="KW-1003">Cell membrane</keyword>
<keyword evidence="14 29" id="KW-0812">Transmembrane</keyword>
<evidence type="ECO:0000256" key="27">
    <source>
        <dbReference type="ARBA" id="ARBA00060592"/>
    </source>
</evidence>
<evidence type="ECO:0000256" key="9">
    <source>
        <dbReference type="ARBA" id="ARBA00022519"/>
    </source>
</evidence>
<evidence type="ECO:0000256" key="28">
    <source>
        <dbReference type="SAM" id="MobiDB-lite"/>
    </source>
</evidence>
<evidence type="ECO:0000256" key="17">
    <source>
        <dbReference type="ARBA" id="ARBA00022968"/>
    </source>
</evidence>
<accession>A0A0F3L1S2</accession>
<evidence type="ECO:0000256" key="16">
    <source>
        <dbReference type="ARBA" id="ARBA00022960"/>
    </source>
</evidence>
<keyword evidence="18" id="KW-0573">Peptidoglycan synthesis</keyword>
<organism evidence="33 34">
    <name type="scientific">Luteibacter yeojuensis</name>
    <dbReference type="NCBI Taxonomy" id="345309"/>
    <lineage>
        <taxon>Bacteria</taxon>
        <taxon>Pseudomonadati</taxon>
        <taxon>Pseudomonadota</taxon>
        <taxon>Gammaproteobacteria</taxon>
        <taxon>Lysobacterales</taxon>
        <taxon>Rhodanobacteraceae</taxon>
        <taxon>Luteibacter</taxon>
    </lineage>
</organism>
<comment type="pathway">
    <text evidence="27">Glycan biosynthesis.</text>
</comment>
<dbReference type="GO" id="GO:0008360">
    <property type="term" value="P:regulation of cell shape"/>
    <property type="evidence" value="ECO:0007669"/>
    <property type="project" value="UniProtKB-KW"/>
</dbReference>
<dbReference type="GO" id="GO:0046677">
    <property type="term" value="P:response to antibiotic"/>
    <property type="evidence" value="ECO:0007669"/>
    <property type="project" value="UniProtKB-KW"/>
</dbReference>
<comment type="catalytic activity">
    <reaction evidence="24">
        <text>Preferential cleavage: (Ac)2-L-Lys-D-Ala-|-D-Ala. Also transpeptidation of peptidyl-alanyl moieties that are N-acyl substituents of D-alanine.</text>
        <dbReference type="EC" id="3.4.16.4"/>
    </reaction>
</comment>
<keyword evidence="11" id="KW-0645">Protease</keyword>
<keyword evidence="23" id="KW-0961">Cell wall biogenesis/degradation</keyword>
<dbReference type="InterPro" id="IPR031376">
    <property type="entry name" value="PCB_OB"/>
</dbReference>
<dbReference type="UniPathway" id="UPA00219"/>
<dbReference type="SUPFAM" id="SSF53955">
    <property type="entry name" value="Lysozyme-like"/>
    <property type="match status" value="1"/>
</dbReference>
<evidence type="ECO:0000259" key="31">
    <source>
        <dbReference type="Pfam" id="PF00912"/>
    </source>
</evidence>
<evidence type="ECO:0000256" key="26">
    <source>
        <dbReference type="ARBA" id="ARBA00049902"/>
    </source>
</evidence>
<keyword evidence="10" id="KW-0121">Carboxypeptidase</keyword>
<dbReference type="InterPro" id="IPR050396">
    <property type="entry name" value="Glycosyltr_51/Transpeptidase"/>
</dbReference>
<dbReference type="FunFam" id="1.10.3810.10:FF:000003">
    <property type="entry name" value="Penicillin-binding protein 1a"/>
    <property type="match status" value="1"/>
</dbReference>
<sequence>MRILKRLLRIALYLALAGILFVAGAIGVAYWLLAPRLPSVAVLRDYHMQVPLRVLSADGRLIASFGETRRIPVRIADVPARLKNAVLSAEDGDFYSHPGIDWHGIARAGIHVIVSGGDKGPGGSTITQQVARNFFLSPEKLYSRKLTEMFIALRMENELSKDQILELYLNKMFLGHRAYGVAAAASYYYGKTLDQLTVAQAATIASTFQLPSVVNPLNNPKRMIARRDWVLGQMLANRFITQPEYDEAIKEPNDAYPHEQQIEVDAPYLAEMVRQQVLEKLGNDALTEGYVVHTTVPSESQAAANDALRGRLSAYDRRHGYRGPEGHEELPAGAGPDEFDRVLASYTPVAGMMPGIVTATGAKEATVYINAKESATISLESIAWARPYVNEGRAGAAPKSVDAVLKRGDVVRLIRSEKDDISEDAKASDTAATTTEAKPESNKGPWRLTQIPAVQAALVSIDPEDGAVRALVGGFSFARSKFNRAVMAARQPGSSFKPYLYSASFERGFTPASIVNDAPVAFPDPSRPDGVWTPANDDNKFSGPMRLREALVQSKNLVSVRLLDAIGVRYARDYMTRFGFTPDALPQNLSLALGTASVSPMAMARGYAVFANGGYLVTPYFIGRIDDRDGNPVYVANPERACADCQERLLNPTPPGPPNQPSTALIPAKPAAASSAGDTGTGDAVLPADAHDNTAQAPKLAPHVIDVRNDYLVTSLMQDVVKRGTGAAARALGRDDIAGKTGSTNDHRDAWFVGFNGDVSTAVWVGFDDFSSLGRGEFGAKAALPIWMDYMGAVLKDKPSHTLGMPPGIATVQIDPASGLPSPGGMNEIMKVEDVDRLREQAQQKQQEEQQDHAYDIF</sequence>
<evidence type="ECO:0000313" key="34">
    <source>
        <dbReference type="Proteomes" id="UP000033651"/>
    </source>
</evidence>
<evidence type="ECO:0000256" key="1">
    <source>
        <dbReference type="ARBA" id="ARBA00002624"/>
    </source>
</evidence>
<dbReference type="RefSeq" id="WP_045827585.1">
    <property type="nucleotide sequence ID" value="NZ_JZRB01000001.1"/>
</dbReference>
<evidence type="ECO:0000256" key="2">
    <source>
        <dbReference type="ARBA" id="ARBA00004249"/>
    </source>
</evidence>
<dbReference type="Gene3D" id="1.10.3810.10">
    <property type="entry name" value="Biosynthetic peptidoglycan transglycosylase-like"/>
    <property type="match status" value="1"/>
</dbReference>
<evidence type="ECO:0000256" key="15">
    <source>
        <dbReference type="ARBA" id="ARBA00022801"/>
    </source>
</evidence>
<evidence type="ECO:0000256" key="7">
    <source>
        <dbReference type="ARBA" id="ARBA00018638"/>
    </source>
</evidence>
<comment type="similarity">
    <text evidence="4">In the C-terminal section; belongs to the transpeptidase family.</text>
</comment>
<dbReference type="SUPFAM" id="SSF56601">
    <property type="entry name" value="beta-lactamase/transpeptidase-like"/>
    <property type="match status" value="1"/>
</dbReference>
<dbReference type="PATRIC" id="fig|345309.4.peg.126"/>
<keyword evidence="17" id="KW-0735">Signal-anchor</keyword>
<keyword evidence="19 29" id="KW-1133">Transmembrane helix</keyword>
<dbReference type="GO" id="GO:0008658">
    <property type="term" value="F:penicillin binding"/>
    <property type="evidence" value="ECO:0007669"/>
    <property type="project" value="InterPro"/>
</dbReference>
<evidence type="ECO:0000256" key="19">
    <source>
        <dbReference type="ARBA" id="ARBA00022989"/>
    </source>
</evidence>
<dbReference type="EC" id="3.4.16.4" evidence="6"/>
<feature type="region of interest" description="Disordered" evidence="28">
    <location>
        <begin position="837"/>
        <end position="858"/>
    </location>
</feature>
<dbReference type="GO" id="GO:0009252">
    <property type="term" value="P:peptidoglycan biosynthetic process"/>
    <property type="evidence" value="ECO:0007669"/>
    <property type="project" value="UniProtKB-UniPathway"/>
</dbReference>
<dbReference type="EC" id="2.4.99.28" evidence="25"/>
<proteinExistence type="inferred from homology"/>
<feature type="domain" description="Penicillin-binding protein OB-like" evidence="32">
    <location>
        <begin position="321"/>
        <end position="454"/>
    </location>
</feature>
<dbReference type="GO" id="GO:0009002">
    <property type="term" value="F:serine-type D-Ala-D-Ala carboxypeptidase activity"/>
    <property type="evidence" value="ECO:0007669"/>
    <property type="project" value="UniProtKB-EC"/>
</dbReference>
<evidence type="ECO:0000256" key="5">
    <source>
        <dbReference type="ARBA" id="ARBA00007739"/>
    </source>
</evidence>
<evidence type="ECO:0000256" key="3">
    <source>
        <dbReference type="ARBA" id="ARBA00004752"/>
    </source>
</evidence>
<keyword evidence="15" id="KW-0378">Hydrolase</keyword>
<feature type="domain" description="Penicillin-binding protein transpeptidase" evidence="30">
    <location>
        <begin position="458"/>
        <end position="758"/>
    </location>
</feature>
<evidence type="ECO:0000256" key="22">
    <source>
        <dbReference type="ARBA" id="ARBA00023268"/>
    </source>
</evidence>
<dbReference type="InterPro" id="IPR001264">
    <property type="entry name" value="Glyco_trans_51"/>
</dbReference>